<evidence type="ECO:0000313" key="2">
    <source>
        <dbReference type="Proteomes" id="UP000735302"/>
    </source>
</evidence>
<organism evidence="1 2">
    <name type="scientific">Plakobranchus ocellatus</name>
    <dbReference type="NCBI Taxonomy" id="259542"/>
    <lineage>
        <taxon>Eukaryota</taxon>
        <taxon>Metazoa</taxon>
        <taxon>Spiralia</taxon>
        <taxon>Lophotrochozoa</taxon>
        <taxon>Mollusca</taxon>
        <taxon>Gastropoda</taxon>
        <taxon>Heterobranchia</taxon>
        <taxon>Euthyneura</taxon>
        <taxon>Panpulmonata</taxon>
        <taxon>Sacoglossa</taxon>
        <taxon>Placobranchoidea</taxon>
        <taxon>Plakobranchidae</taxon>
        <taxon>Plakobranchus</taxon>
    </lineage>
</organism>
<keyword evidence="2" id="KW-1185">Reference proteome</keyword>
<gene>
    <name evidence="1" type="ORF">PoB_000856500</name>
</gene>
<sequence>MHILRELRTTEIQEPDKKTSYEYVLKEGCCDDAPIFDGLVSAASLAVVEDDEERSSCDNFCCEVLPELTGCGSKKTVHVLGLVMVCGRSTGVHKRSWQALSPLYSLTALILQQWRSTALR</sequence>
<dbReference type="AlphaFoldDB" id="A0AAV3YHR6"/>
<proteinExistence type="predicted"/>
<reference evidence="1 2" key="1">
    <citation type="journal article" date="2021" name="Elife">
        <title>Chloroplast acquisition without the gene transfer in kleptoplastic sea slugs, Plakobranchus ocellatus.</title>
        <authorList>
            <person name="Maeda T."/>
            <person name="Takahashi S."/>
            <person name="Yoshida T."/>
            <person name="Shimamura S."/>
            <person name="Takaki Y."/>
            <person name="Nagai Y."/>
            <person name="Toyoda A."/>
            <person name="Suzuki Y."/>
            <person name="Arimoto A."/>
            <person name="Ishii H."/>
            <person name="Satoh N."/>
            <person name="Nishiyama T."/>
            <person name="Hasebe M."/>
            <person name="Maruyama T."/>
            <person name="Minagawa J."/>
            <person name="Obokata J."/>
            <person name="Shigenobu S."/>
        </authorList>
    </citation>
    <scope>NUCLEOTIDE SEQUENCE [LARGE SCALE GENOMIC DNA]</scope>
</reference>
<protein>
    <submittedName>
        <fullName evidence="1">Uncharacterized protein</fullName>
    </submittedName>
</protein>
<name>A0AAV3YHR6_9GAST</name>
<dbReference type="Proteomes" id="UP000735302">
    <property type="component" value="Unassembled WGS sequence"/>
</dbReference>
<accession>A0AAV3YHR6</accession>
<dbReference type="EMBL" id="BLXT01000975">
    <property type="protein sequence ID" value="GFN82059.1"/>
    <property type="molecule type" value="Genomic_DNA"/>
</dbReference>
<evidence type="ECO:0000313" key="1">
    <source>
        <dbReference type="EMBL" id="GFN82059.1"/>
    </source>
</evidence>
<comment type="caution">
    <text evidence="1">The sequence shown here is derived from an EMBL/GenBank/DDBJ whole genome shotgun (WGS) entry which is preliminary data.</text>
</comment>